<accession>A0A8C4ZE28</accession>
<sequence>FSAIAELIDNTYDPDVNAEQIWIDKTQIKDMECLTFKDNGNGLSRKIMHQILSFGFSIEKGIQPIGIYGNGFTSGSMRLGKDVIILSKSKNDLCVGMLSQTYLKKIRAKHIAVPIISFNKQEADNVMEKHQASLRDILDHSPFNTEEELLTELRAIESSGSSTGTKIIIWNLHRTSEGNTELDFTTENDIRIPCDDSDTSVPESHSSLRAYCSILYLKPSMQINIRGQKVEDRPIYKSLDYINRSYCYKPKTLVSFSSRHRNFQAFPCRRNH</sequence>
<dbReference type="Pfam" id="PF17942">
    <property type="entry name" value="Morc6_S5"/>
    <property type="match status" value="1"/>
</dbReference>
<protein>
    <recommendedName>
        <fullName evidence="4">Morc S5 domain-containing protein</fullName>
    </recommendedName>
</protein>
<name>A0A8C4ZE28_GADMO</name>
<reference evidence="5" key="2">
    <citation type="submission" date="2025-09" db="UniProtKB">
        <authorList>
            <consortium name="Ensembl"/>
        </authorList>
    </citation>
    <scope>IDENTIFICATION</scope>
</reference>
<evidence type="ECO:0000256" key="1">
    <source>
        <dbReference type="ARBA" id="ARBA00004123"/>
    </source>
</evidence>
<dbReference type="Gene3D" id="3.30.565.10">
    <property type="entry name" value="Histidine kinase-like ATPase, C-terminal domain"/>
    <property type="match status" value="1"/>
</dbReference>
<dbReference type="Ensembl" id="ENSGMOT00000012297.2">
    <property type="protein sequence ID" value="ENSGMOP00000011974.2"/>
    <property type="gene ID" value="ENSGMOG00000011191.2"/>
</dbReference>
<evidence type="ECO:0000259" key="4">
    <source>
        <dbReference type="Pfam" id="PF17942"/>
    </source>
</evidence>
<keyword evidence="3" id="KW-0539">Nucleus</keyword>
<organism evidence="5 6">
    <name type="scientific">Gadus morhua</name>
    <name type="common">Atlantic cod</name>
    <dbReference type="NCBI Taxonomy" id="8049"/>
    <lineage>
        <taxon>Eukaryota</taxon>
        <taxon>Metazoa</taxon>
        <taxon>Chordata</taxon>
        <taxon>Craniata</taxon>
        <taxon>Vertebrata</taxon>
        <taxon>Euteleostomi</taxon>
        <taxon>Actinopterygii</taxon>
        <taxon>Neopterygii</taxon>
        <taxon>Teleostei</taxon>
        <taxon>Neoteleostei</taxon>
        <taxon>Acanthomorphata</taxon>
        <taxon>Zeiogadaria</taxon>
        <taxon>Gadariae</taxon>
        <taxon>Gadiformes</taxon>
        <taxon>Gadoidei</taxon>
        <taxon>Gadidae</taxon>
        <taxon>Gadus</taxon>
    </lineage>
</organism>
<dbReference type="SUPFAM" id="SSF55874">
    <property type="entry name" value="ATPase domain of HSP90 chaperone/DNA topoisomerase II/histidine kinase"/>
    <property type="match status" value="1"/>
</dbReference>
<feature type="domain" description="Morc S5" evidence="4">
    <location>
        <begin position="207"/>
        <end position="253"/>
    </location>
</feature>
<dbReference type="Proteomes" id="UP000694546">
    <property type="component" value="Chromosome 20"/>
</dbReference>
<reference evidence="5" key="1">
    <citation type="submission" date="2025-08" db="UniProtKB">
        <authorList>
            <consortium name="Ensembl"/>
        </authorList>
    </citation>
    <scope>IDENTIFICATION</scope>
</reference>
<keyword evidence="6" id="KW-1185">Reference proteome</keyword>
<evidence type="ECO:0000256" key="2">
    <source>
        <dbReference type="ARBA" id="ARBA00023054"/>
    </source>
</evidence>
<dbReference type="AlphaFoldDB" id="A0A8C4ZE28"/>
<dbReference type="InterPro" id="IPR041006">
    <property type="entry name" value="Morc_S5"/>
</dbReference>
<dbReference type="InterPro" id="IPR036890">
    <property type="entry name" value="HATPase_C_sf"/>
</dbReference>
<dbReference type="PANTHER" id="PTHR23336">
    <property type="entry name" value="ZINC FINGER CW-TYPE COILED-COIL DOMAIN PROTEIN 3"/>
    <property type="match status" value="1"/>
</dbReference>
<dbReference type="GO" id="GO:0016887">
    <property type="term" value="F:ATP hydrolysis activity"/>
    <property type="evidence" value="ECO:0007669"/>
    <property type="project" value="InterPro"/>
</dbReference>
<comment type="subcellular location">
    <subcellularLocation>
        <location evidence="1">Nucleus</location>
    </subcellularLocation>
</comment>
<dbReference type="GO" id="GO:0016605">
    <property type="term" value="C:PML body"/>
    <property type="evidence" value="ECO:0007669"/>
    <property type="project" value="TreeGrafter"/>
</dbReference>
<keyword evidence="2" id="KW-0175">Coiled coil</keyword>
<dbReference type="PANTHER" id="PTHR23336:SF17">
    <property type="entry name" value="MORC FAMILY CW-TYPE ZINC FINGER PROTEIN 3"/>
    <property type="match status" value="1"/>
</dbReference>
<evidence type="ECO:0000313" key="6">
    <source>
        <dbReference type="Proteomes" id="UP000694546"/>
    </source>
</evidence>
<evidence type="ECO:0000256" key="3">
    <source>
        <dbReference type="ARBA" id="ARBA00023242"/>
    </source>
</evidence>
<dbReference type="GeneTree" id="ENSGT00940000166160"/>
<dbReference type="Pfam" id="PF13589">
    <property type="entry name" value="HATPase_c_3"/>
    <property type="match status" value="1"/>
</dbReference>
<dbReference type="InterPro" id="IPR045261">
    <property type="entry name" value="MORC_ATPase"/>
</dbReference>
<proteinExistence type="predicted"/>
<evidence type="ECO:0000313" key="5">
    <source>
        <dbReference type="Ensembl" id="ENSGMOP00000011974.2"/>
    </source>
</evidence>